<feature type="region of interest" description="Disordered" evidence="6">
    <location>
        <begin position="331"/>
        <end position="369"/>
    </location>
</feature>
<dbReference type="Pfam" id="PF03631">
    <property type="entry name" value="Virul_fac_BrkB"/>
    <property type="match status" value="1"/>
</dbReference>
<accession>A0A6J4UBP5</accession>
<evidence type="ECO:0000256" key="3">
    <source>
        <dbReference type="ARBA" id="ARBA00022692"/>
    </source>
</evidence>
<dbReference type="AlphaFoldDB" id="A0A6J4UBP5"/>
<evidence type="ECO:0000256" key="2">
    <source>
        <dbReference type="ARBA" id="ARBA00022475"/>
    </source>
</evidence>
<evidence type="ECO:0000256" key="7">
    <source>
        <dbReference type="SAM" id="Phobius"/>
    </source>
</evidence>
<organism evidence="8">
    <name type="scientific">uncultured Thermomicrobiales bacterium</name>
    <dbReference type="NCBI Taxonomy" id="1645740"/>
    <lineage>
        <taxon>Bacteria</taxon>
        <taxon>Pseudomonadati</taxon>
        <taxon>Thermomicrobiota</taxon>
        <taxon>Thermomicrobia</taxon>
        <taxon>Thermomicrobiales</taxon>
        <taxon>environmental samples</taxon>
    </lineage>
</organism>
<reference evidence="8" key="1">
    <citation type="submission" date="2020-02" db="EMBL/GenBank/DDBJ databases">
        <authorList>
            <person name="Meier V. D."/>
        </authorList>
    </citation>
    <scope>NUCLEOTIDE SEQUENCE</scope>
    <source>
        <strain evidence="8">AVDCRST_MAG88</strain>
    </source>
</reference>
<feature type="transmembrane region" description="Helical" evidence="7">
    <location>
        <begin position="98"/>
        <end position="120"/>
    </location>
</feature>
<feature type="transmembrane region" description="Helical" evidence="7">
    <location>
        <begin position="179"/>
        <end position="201"/>
    </location>
</feature>
<feature type="transmembrane region" description="Helical" evidence="7">
    <location>
        <begin position="247"/>
        <end position="272"/>
    </location>
</feature>
<evidence type="ECO:0000313" key="8">
    <source>
        <dbReference type="EMBL" id="CAA9546385.1"/>
    </source>
</evidence>
<name>A0A6J4UBP5_9BACT</name>
<dbReference type="PANTHER" id="PTHR30213:SF0">
    <property type="entry name" value="UPF0761 MEMBRANE PROTEIN YIHY"/>
    <property type="match status" value="1"/>
</dbReference>
<dbReference type="NCBIfam" id="TIGR00765">
    <property type="entry name" value="yihY_not_rbn"/>
    <property type="match status" value="1"/>
</dbReference>
<dbReference type="GO" id="GO:0005886">
    <property type="term" value="C:plasma membrane"/>
    <property type="evidence" value="ECO:0007669"/>
    <property type="project" value="UniProtKB-SubCell"/>
</dbReference>
<keyword evidence="2" id="KW-1003">Cell membrane</keyword>
<protein>
    <submittedName>
        <fullName evidence="8">Uncharacterized protein</fullName>
    </submittedName>
</protein>
<feature type="transmembrane region" description="Helical" evidence="7">
    <location>
        <begin position="31"/>
        <end position="50"/>
    </location>
</feature>
<feature type="transmembrane region" description="Helical" evidence="7">
    <location>
        <begin position="140"/>
        <end position="159"/>
    </location>
</feature>
<sequence>MKLSQIEWRAIGRAAFTEAGQDDVPGMAAEMAYHFLFALFPFALFLAALADTAGRLTGEDQLFAAMLAEAYAALPAATTQAVQEPLDAVLREQRGGALSFGAVVALAWASIGVATIMKAFNRAYGVEETRPFLRKKLTEVGLTAILGVLLVGGFVLLVFGGDIGQWLADRIGLGHPFRLGWRLLRLPLALAGVSLGLALLYWKGPNVRQEFKWLTPGSLLTTLAWALGTGVFGLYVRLVGARSYGQFYGPLVGLILFLLYLYLTSVVLLMGAELNAETAKRYDPATIRDKLADPRKQLPGKQPTPHPQAAGEAGVSPDAVAASNVRSAGKLAAGAGSPATATMPARAKHGLGAAPERREPRDAETEEGG</sequence>
<evidence type="ECO:0000256" key="4">
    <source>
        <dbReference type="ARBA" id="ARBA00022989"/>
    </source>
</evidence>
<evidence type="ECO:0000256" key="6">
    <source>
        <dbReference type="SAM" id="MobiDB-lite"/>
    </source>
</evidence>
<keyword evidence="3 7" id="KW-0812">Transmembrane</keyword>
<comment type="subcellular location">
    <subcellularLocation>
        <location evidence="1">Cell membrane</location>
        <topology evidence="1">Multi-pass membrane protein</topology>
    </subcellularLocation>
</comment>
<gene>
    <name evidence="8" type="ORF">AVDCRST_MAG88-448</name>
</gene>
<keyword evidence="4 7" id="KW-1133">Transmembrane helix</keyword>
<dbReference type="PANTHER" id="PTHR30213">
    <property type="entry name" value="INNER MEMBRANE PROTEIN YHJD"/>
    <property type="match status" value="1"/>
</dbReference>
<feature type="region of interest" description="Disordered" evidence="6">
    <location>
        <begin position="294"/>
        <end position="317"/>
    </location>
</feature>
<evidence type="ECO:0000256" key="5">
    <source>
        <dbReference type="ARBA" id="ARBA00023136"/>
    </source>
</evidence>
<dbReference type="EMBL" id="CADCWM010000147">
    <property type="protein sequence ID" value="CAA9546385.1"/>
    <property type="molecule type" value="Genomic_DNA"/>
</dbReference>
<dbReference type="InterPro" id="IPR017039">
    <property type="entry name" value="Virul_fac_BrkB"/>
</dbReference>
<proteinExistence type="predicted"/>
<keyword evidence="5 7" id="KW-0472">Membrane</keyword>
<feature type="transmembrane region" description="Helical" evidence="7">
    <location>
        <begin position="213"/>
        <end position="235"/>
    </location>
</feature>
<evidence type="ECO:0000256" key="1">
    <source>
        <dbReference type="ARBA" id="ARBA00004651"/>
    </source>
</evidence>